<keyword evidence="2" id="KW-0342">GTP-binding</keyword>
<keyword evidence="1" id="KW-0547">Nucleotide-binding</keyword>
<name>A0A1G4JDQ3_9SACH</name>
<dbReference type="STRING" id="1266660.A0A1G4JDQ3"/>
<dbReference type="Proteomes" id="UP000190274">
    <property type="component" value="Chromosome E"/>
</dbReference>
<dbReference type="GO" id="GO:0003924">
    <property type="term" value="F:GTPase activity"/>
    <property type="evidence" value="ECO:0007669"/>
    <property type="project" value="InterPro"/>
</dbReference>
<dbReference type="OrthoDB" id="25896at2759"/>
<evidence type="ECO:0000313" key="3">
    <source>
        <dbReference type="EMBL" id="SCU88062.1"/>
    </source>
</evidence>
<organism evidence="3 4">
    <name type="scientific">Lachancea dasiensis</name>
    <dbReference type="NCBI Taxonomy" id="1072105"/>
    <lineage>
        <taxon>Eukaryota</taxon>
        <taxon>Fungi</taxon>
        <taxon>Dikarya</taxon>
        <taxon>Ascomycota</taxon>
        <taxon>Saccharomycotina</taxon>
        <taxon>Saccharomycetes</taxon>
        <taxon>Saccharomycetales</taxon>
        <taxon>Saccharomycetaceae</taxon>
        <taxon>Lachancea</taxon>
    </lineage>
</organism>
<gene>
    <name evidence="3" type="ORF">LADA_0E07954G</name>
</gene>
<dbReference type="EMBL" id="LT598455">
    <property type="protein sequence ID" value="SCU88062.1"/>
    <property type="molecule type" value="Genomic_DNA"/>
</dbReference>
<dbReference type="SMART" id="SM00173">
    <property type="entry name" value="RAS"/>
    <property type="match status" value="1"/>
</dbReference>
<dbReference type="InterPro" id="IPR027417">
    <property type="entry name" value="P-loop_NTPase"/>
</dbReference>
<dbReference type="AlphaFoldDB" id="A0A1G4JDQ3"/>
<evidence type="ECO:0000256" key="2">
    <source>
        <dbReference type="ARBA" id="ARBA00023134"/>
    </source>
</evidence>
<dbReference type="InterPro" id="IPR001806">
    <property type="entry name" value="Small_GTPase"/>
</dbReference>
<reference evidence="4" key="1">
    <citation type="submission" date="2016-03" db="EMBL/GenBank/DDBJ databases">
        <authorList>
            <person name="Devillers H."/>
        </authorList>
    </citation>
    <scope>NUCLEOTIDE SEQUENCE [LARGE SCALE GENOMIC DNA]</scope>
</reference>
<dbReference type="PROSITE" id="PS51421">
    <property type="entry name" value="RAS"/>
    <property type="match status" value="1"/>
</dbReference>
<keyword evidence="4" id="KW-1185">Reference proteome</keyword>
<evidence type="ECO:0000256" key="1">
    <source>
        <dbReference type="ARBA" id="ARBA00022741"/>
    </source>
</evidence>
<dbReference type="GO" id="GO:0016020">
    <property type="term" value="C:membrane"/>
    <property type="evidence" value="ECO:0007669"/>
    <property type="project" value="InterPro"/>
</dbReference>
<dbReference type="Pfam" id="PF00071">
    <property type="entry name" value="Ras"/>
    <property type="match status" value="1"/>
</dbReference>
<dbReference type="PRINTS" id="PR00449">
    <property type="entry name" value="RASTRNSFRMNG"/>
</dbReference>
<proteinExistence type="predicted"/>
<sequence>MSVLFDAEESPEKALPRELDLSTSRIAVVGDRGCGKTWVAVRWCYGSLKLLNLADTGGAEDIHSRKIYYQPLVKSQNYLEHSRLQLDLLTNLVEVELLKSNEVAHVSEGAADSDATSQDCDVDVLNVQVLEGLNFEQSDYIELKAVQIKQTDGFLLCYDVTNLQSFQYIKLIYRQIRKLRGDDVPILVCALKSDLLLTEGAVDMPHVAELCDELQVDMDREYLELSALEDFGVNEAFYRLLKDIDAHKEQLRKRQSATRPPAAIAVDRVISGEKPSPDAVKLATRETAHSVASADLDGSSGTPTVAAAGNGRKIKSAIGKAGGPESSKSSKSCCVVC</sequence>
<dbReference type="InterPro" id="IPR020849">
    <property type="entry name" value="Small_GTPase_Ras-type"/>
</dbReference>
<dbReference type="GO" id="GO:0005525">
    <property type="term" value="F:GTP binding"/>
    <property type="evidence" value="ECO:0007669"/>
    <property type="project" value="UniProtKB-KW"/>
</dbReference>
<dbReference type="Gene3D" id="3.40.50.300">
    <property type="entry name" value="P-loop containing nucleotide triphosphate hydrolases"/>
    <property type="match status" value="1"/>
</dbReference>
<evidence type="ECO:0000313" key="4">
    <source>
        <dbReference type="Proteomes" id="UP000190274"/>
    </source>
</evidence>
<accession>A0A1G4JDQ3</accession>
<dbReference type="PROSITE" id="PS51419">
    <property type="entry name" value="RAB"/>
    <property type="match status" value="1"/>
</dbReference>
<protein>
    <submittedName>
        <fullName evidence="3">LADA_0E07954g1_1</fullName>
    </submittedName>
</protein>
<dbReference type="PANTHER" id="PTHR24070">
    <property type="entry name" value="RAS, DI-RAS, AND RHEB FAMILY MEMBERS OF SMALL GTPASE SUPERFAMILY"/>
    <property type="match status" value="1"/>
</dbReference>
<dbReference type="GO" id="GO:0007165">
    <property type="term" value="P:signal transduction"/>
    <property type="evidence" value="ECO:0007669"/>
    <property type="project" value="InterPro"/>
</dbReference>
<dbReference type="SMART" id="SM00175">
    <property type="entry name" value="RAB"/>
    <property type="match status" value="1"/>
</dbReference>
<dbReference type="SUPFAM" id="SSF52540">
    <property type="entry name" value="P-loop containing nucleoside triphosphate hydrolases"/>
    <property type="match status" value="1"/>
</dbReference>